<accession>A0A4Y2KXQ0</accession>
<proteinExistence type="predicted"/>
<gene>
    <name evidence="1" type="ORF">AVEN_25023_1</name>
</gene>
<dbReference type="AlphaFoldDB" id="A0A4Y2KXQ0"/>
<dbReference type="Proteomes" id="UP000499080">
    <property type="component" value="Unassembled WGS sequence"/>
</dbReference>
<reference evidence="1 2" key="1">
    <citation type="journal article" date="2019" name="Sci. Rep.">
        <title>Orb-weaving spider Araneus ventricosus genome elucidates the spidroin gene catalogue.</title>
        <authorList>
            <person name="Kono N."/>
            <person name="Nakamura H."/>
            <person name="Ohtoshi R."/>
            <person name="Moran D.A.P."/>
            <person name="Shinohara A."/>
            <person name="Yoshida Y."/>
            <person name="Fujiwara M."/>
            <person name="Mori M."/>
            <person name="Tomita M."/>
            <person name="Arakawa K."/>
        </authorList>
    </citation>
    <scope>NUCLEOTIDE SEQUENCE [LARGE SCALE GENOMIC DNA]</scope>
</reference>
<evidence type="ECO:0000313" key="2">
    <source>
        <dbReference type="Proteomes" id="UP000499080"/>
    </source>
</evidence>
<dbReference type="EMBL" id="BGPR01005132">
    <property type="protein sequence ID" value="GBN07098.1"/>
    <property type="molecule type" value="Genomic_DNA"/>
</dbReference>
<name>A0A4Y2KXQ0_ARAVE</name>
<keyword evidence="2" id="KW-1185">Reference proteome</keyword>
<organism evidence="1 2">
    <name type="scientific">Araneus ventricosus</name>
    <name type="common">Orbweaver spider</name>
    <name type="synonym">Epeira ventricosa</name>
    <dbReference type="NCBI Taxonomy" id="182803"/>
    <lineage>
        <taxon>Eukaryota</taxon>
        <taxon>Metazoa</taxon>
        <taxon>Ecdysozoa</taxon>
        <taxon>Arthropoda</taxon>
        <taxon>Chelicerata</taxon>
        <taxon>Arachnida</taxon>
        <taxon>Araneae</taxon>
        <taxon>Araneomorphae</taxon>
        <taxon>Entelegynae</taxon>
        <taxon>Araneoidea</taxon>
        <taxon>Araneidae</taxon>
        <taxon>Araneus</taxon>
    </lineage>
</organism>
<evidence type="ECO:0000313" key="1">
    <source>
        <dbReference type="EMBL" id="GBN07098.1"/>
    </source>
</evidence>
<comment type="caution">
    <text evidence="1">The sequence shown here is derived from an EMBL/GenBank/DDBJ whole genome shotgun (WGS) entry which is preliminary data.</text>
</comment>
<sequence>MESHPLHSRYGNEVGTQFYFVNIRERDHYSDSGVLIWGGIIMNGQTELQSFDIYAVTNNRYSWQVIFPNMFLGAKGEGFIFWDDNARPVLIHAVEELL</sequence>
<protein>
    <submittedName>
        <fullName evidence="1">Uncharacterized protein</fullName>
    </submittedName>
</protein>